<reference evidence="3" key="1">
    <citation type="submission" date="2012-12" db="EMBL/GenBank/DDBJ databases">
        <authorList>
            <person name="Hellsten U."/>
            <person name="Grimwood J."/>
            <person name="Chapman J.A."/>
            <person name="Shapiro H."/>
            <person name="Aerts A."/>
            <person name="Otillar R.P."/>
            <person name="Terry A.Y."/>
            <person name="Boore J.L."/>
            <person name="Simakov O."/>
            <person name="Marletaz F."/>
            <person name="Cho S.-J."/>
            <person name="Edsinger-Gonzales E."/>
            <person name="Havlak P."/>
            <person name="Kuo D.-H."/>
            <person name="Larsson T."/>
            <person name="Lv J."/>
            <person name="Arendt D."/>
            <person name="Savage R."/>
            <person name="Osoegawa K."/>
            <person name="de Jong P."/>
            <person name="Lindberg D.R."/>
            <person name="Seaver E.C."/>
            <person name="Weisblat D.A."/>
            <person name="Putnam N.H."/>
            <person name="Grigoriev I.V."/>
            <person name="Rokhsar D.S."/>
        </authorList>
    </citation>
    <scope>NUCLEOTIDE SEQUENCE</scope>
</reference>
<accession>T1F447</accession>
<dbReference type="Proteomes" id="UP000015101">
    <property type="component" value="Unassembled WGS sequence"/>
</dbReference>
<evidence type="ECO:0008006" key="4">
    <source>
        <dbReference type="Google" id="ProtNLM"/>
    </source>
</evidence>
<protein>
    <recommendedName>
        <fullName evidence="4">Reverse transcriptase domain-containing protein</fullName>
    </recommendedName>
</protein>
<organism evidence="2 3">
    <name type="scientific">Helobdella robusta</name>
    <name type="common">Californian leech</name>
    <dbReference type="NCBI Taxonomy" id="6412"/>
    <lineage>
        <taxon>Eukaryota</taxon>
        <taxon>Metazoa</taxon>
        <taxon>Spiralia</taxon>
        <taxon>Lophotrochozoa</taxon>
        <taxon>Annelida</taxon>
        <taxon>Clitellata</taxon>
        <taxon>Hirudinea</taxon>
        <taxon>Rhynchobdellida</taxon>
        <taxon>Glossiphoniidae</taxon>
        <taxon>Helobdella</taxon>
    </lineage>
</organism>
<dbReference type="EMBL" id="KB096325">
    <property type="protein sequence ID" value="ESO05675.1"/>
    <property type="molecule type" value="Genomic_DNA"/>
</dbReference>
<proteinExistence type="predicted"/>
<dbReference type="EnsemblMetazoa" id="HelroT171335">
    <property type="protein sequence ID" value="HelroP171335"/>
    <property type="gene ID" value="HelroG171335"/>
</dbReference>
<evidence type="ECO:0000313" key="3">
    <source>
        <dbReference type="Proteomes" id="UP000015101"/>
    </source>
</evidence>
<dbReference type="AlphaFoldDB" id="T1F447"/>
<evidence type="ECO:0000313" key="1">
    <source>
        <dbReference type="EMBL" id="ESO05675.1"/>
    </source>
</evidence>
<dbReference type="HOGENOM" id="CLU_1505077_0_0_1"/>
<dbReference type="OrthoDB" id="414730at2759"/>
<reference evidence="1 3" key="2">
    <citation type="journal article" date="2013" name="Nature">
        <title>Insights into bilaterian evolution from three spiralian genomes.</title>
        <authorList>
            <person name="Simakov O."/>
            <person name="Marletaz F."/>
            <person name="Cho S.J."/>
            <person name="Edsinger-Gonzales E."/>
            <person name="Havlak P."/>
            <person name="Hellsten U."/>
            <person name="Kuo D.H."/>
            <person name="Larsson T."/>
            <person name="Lv J."/>
            <person name="Arendt D."/>
            <person name="Savage R."/>
            <person name="Osoegawa K."/>
            <person name="de Jong P."/>
            <person name="Grimwood J."/>
            <person name="Chapman J.A."/>
            <person name="Shapiro H."/>
            <person name="Aerts A."/>
            <person name="Otillar R.P."/>
            <person name="Terry A.Y."/>
            <person name="Boore J.L."/>
            <person name="Grigoriev I.V."/>
            <person name="Lindberg D.R."/>
            <person name="Seaver E.C."/>
            <person name="Weisblat D.A."/>
            <person name="Putnam N.H."/>
            <person name="Rokhsar D.S."/>
        </authorList>
    </citation>
    <scope>NUCLEOTIDE SEQUENCE</scope>
</reference>
<dbReference type="CTD" id="20203596"/>
<evidence type="ECO:0000313" key="2">
    <source>
        <dbReference type="EnsemblMetazoa" id="HelroP171335"/>
    </source>
</evidence>
<dbReference type="InParanoid" id="T1F447"/>
<dbReference type="RefSeq" id="XP_009016308.1">
    <property type="nucleotide sequence ID" value="XM_009018060.1"/>
</dbReference>
<keyword evidence="3" id="KW-1185">Reference proteome</keyword>
<dbReference type="GeneID" id="20203596"/>
<gene>
    <name evidence="2" type="primary">20203596</name>
    <name evidence="1" type="ORF">HELRODRAFT_171335</name>
</gene>
<reference evidence="2" key="3">
    <citation type="submission" date="2015-06" db="UniProtKB">
        <authorList>
            <consortium name="EnsemblMetazoa"/>
        </authorList>
    </citation>
    <scope>IDENTIFICATION</scope>
</reference>
<sequence>MKSNSTAPMNERTKLAVVNRECGLKCDAAEHHRLTMMLRLSTLHVVPRFDYGKDIFLVSTSKFVLFADDTTVLLSGTTIISLINLLKSELQNIFEWIKVNNLSINTNKSCCVFFGPKIVTNFALEIKDITINKVPLEKFLGLIATLDLSWFATLYELKHKFPNHILKLLYYSLIYPYLI</sequence>
<dbReference type="STRING" id="6412.T1F447"/>
<dbReference type="EMBL" id="AMQM01003851">
    <property type="status" value="NOT_ANNOTATED_CDS"/>
    <property type="molecule type" value="Genomic_DNA"/>
</dbReference>
<dbReference type="KEGG" id="hro:HELRODRAFT_171335"/>
<name>T1F447_HELRO</name>